<name>A0A8S9KZ13_BRACR</name>
<keyword evidence="1" id="KW-1133">Transmembrane helix</keyword>
<dbReference type="EMBL" id="QGKY02001250">
    <property type="protein sequence ID" value="KAF2562403.1"/>
    <property type="molecule type" value="Genomic_DNA"/>
</dbReference>
<sequence>MKLSMTFQFPSMKLSTFPNFNLRACCSGHRRTLASACRRRPPPFISPFFCFVSPSVAGLAGLVCCCGASIAVAFRSERLCVGSQPGLSSGELLMRLASSPVRGARAGEWLRCVAVPLFWLWRVVFRVAVLVQATSAILFSFCLCRDNLFIDRLRGSGVLPLGVCSWVSLFILFSLSPRPSLHYYVVVRLLVLRSGCRSGALLSRVASGSRASVDNGQRLSQIRLGKSRASLIAWDAAVMRKWIFRSSAPINQISQRHKCRVRGYDKRLGCVSFFCVGSGEAK</sequence>
<proteinExistence type="predicted"/>
<protein>
    <recommendedName>
        <fullName evidence="5">Transmembrane protein</fullName>
    </recommendedName>
</protein>
<feature type="transmembrane region" description="Helical" evidence="1">
    <location>
        <begin position="123"/>
        <end position="144"/>
    </location>
</feature>
<reference evidence="3" key="1">
    <citation type="submission" date="2019-12" db="EMBL/GenBank/DDBJ databases">
        <title>Genome sequencing and annotation of Brassica cretica.</title>
        <authorList>
            <person name="Studholme D.J."/>
            <person name="Sarris P.F."/>
        </authorList>
    </citation>
    <scope>NUCLEOTIDE SEQUENCE</scope>
    <source>
        <strain evidence="3">PFS-001/15</strain>
        <strain evidence="2">PFS-102/07</strain>
        <tissue evidence="3">Leaf</tissue>
    </source>
</reference>
<evidence type="ECO:0000313" key="3">
    <source>
        <dbReference type="EMBL" id="KAF2599549.1"/>
    </source>
</evidence>
<dbReference type="EMBL" id="QGKW02000717">
    <property type="protein sequence ID" value="KAF2599549.1"/>
    <property type="molecule type" value="Genomic_DNA"/>
</dbReference>
<gene>
    <name evidence="3" type="ORF">F2Q68_00008091</name>
    <name evidence="2" type="ORF">F2Q70_00015001</name>
</gene>
<evidence type="ECO:0008006" key="5">
    <source>
        <dbReference type="Google" id="ProtNLM"/>
    </source>
</evidence>
<organism evidence="3 4">
    <name type="scientific">Brassica cretica</name>
    <name type="common">Mustard</name>
    <dbReference type="NCBI Taxonomy" id="69181"/>
    <lineage>
        <taxon>Eukaryota</taxon>
        <taxon>Viridiplantae</taxon>
        <taxon>Streptophyta</taxon>
        <taxon>Embryophyta</taxon>
        <taxon>Tracheophyta</taxon>
        <taxon>Spermatophyta</taxon>
        <taxon>Magnoliopsida</taxon>
        <taxon>eudicotyledons</taxon>
        <taxon>Gunneridae</taxon>
        <taxon>Pentapetalae</taxon>
        <taxon>rosids</taxon>
        <taxon>malvids</taxon>
        <taxon>Brassicales</taxon>
        <taxon>Brassicaceae</taxon>
        <taxon>Brassiceae</taxon>
        <taxon>Brassica</taxon>
    </lineage>
</organism>
<evidence type="ECO:0000313" key="4">
    <source>
        <dbReference type="Proteomes" id="UP000712281"/>
    </source>
</evidence>
<feature type="transmembrane region" description="Helical" evidence="1">
    <location>
        <begin position="156"/>
        <end position="175"/>
    </location>
</feature>
<keyword evidence="1" id="KW-0472">Membrane</keyword>
<comment type="caution">
    <text evidence="3">The sequence shown here is derived from an EMBL/GenBank/DDBJ whole genome shotgun (WGS) entry which is preliminary data.</text>
</comment>
<keyword evidence="1" id="KW-0812">Transmembrane</keyword>
<evidence type="ECO:0000313" key="2">
    <source>
        <dbReference type="EMBL" id="KAF2562403.1"/>
    </source>
</evidence>
<dbReference type="AlphaFoldDB" id="A0A8S9KZ13"/>
<dbReference type="Proteomes" id="UP000712281">
    <property type="component" value="Unassembled WGS sequence"/>
</dbReference>
<accession>A0A8S9KZ13</accession>
<evidence type="ECO:0000256" key="1">
    <source>
        <dbReference type="SAM" id="Phobius"/>
    </source>
</evidence>